<reference evidence="2 3" key="1">
    <citation type="journal article" date="2005" name="Int. J. Syst. Evol. Microbiol.">
        <title>Halobacillus yeomjeoni sp. nov., isolated from a marine solar saltern in Korea.</title>
        <authorList>
            <person name="Yoon J.H."/>
            <person name="Kang S.J."/>
            <person name="Lee C.H."/>
            <person name="Oh H.W."/>
            <person name="Oh T.K."/>
        </authorList>
    </citation>
    <scope>NUCLEOTIDE SEQUENCE [LARGE SCALE GENOMIC DNA]</scope>
    <source>
        <strain evidence="2 3">KCTC 3957</strain>
    </source>
</reference>
<evidence type="ECO:0000313" key="2">
    <source>
        <dbReference type="EMBL" id="MBH0228640.1"/>
    </source>
</evidence>
<sequence length="205" mass="23029">MKAVLLNCSLEKGTKITDTEKLLDQSAKIFQKEKIDVERIHLRDFDIKFGITSRLDSDDDWPFIFEKIVGADVIILATPIAMGDKSSLASLILERLQGYHQMKNRKGQGIFYNKVGGIIVADGEDEGSRAAAQSMHYRLSMLGFTLPPHASAVCSVSGDKNWEHVVSDVTRMTYNSLYFAELLEFHPIPVVGNRIEETKRVPRES</sequence>
<name>A0A931HR99_9BACI</name>
<feature type="domain" description="NADPH-dependent FMN reductase-like" evidence="1">
    <location>
        <begin position="1"/>
        <end position="152"/>
    </location>
</feature>
<gene>
    <name evidence="2" type="ORF">H0267_00325</name>
</gene>
<evidence type="ECO:0000313" key="3">
    <source>
        <dbReference type="Proteomes" id="UP000614490"/>
    </source>
</evidence>
<proteinExistence type="predicted"/>
<dbReference type="GO" id="GO:0016491">
    <property type="term" value="F:oxidoreductase activity"/>
    <property type="evidence" value="ECO:0007669"/>
    <property type="project" value="InterPro"/>
</dbReference>
<dbReference type="AlphaFoldDB" id="A0A931HR99"/>
<comment type="caution">
    <text evidence="2">The sequence shown here is derived from an EMBL/GenBank/DDBJ whole genome shotgun (WGS) entry which is preliminary data.</text>
</comment>
<protein>
    <submittedName>
        <fullName evidence="2">NAD(P)H-dependent oxidoreductase</fullName>
    </submittedName>
</protein>
<dbReference type="RefSeq" id="WP_197315294.1">
    <property type="nucleotide sequence ID" value="NZ_JADZSC010000001.1"/>
</dbReference>
<keyword evidence="3" id="KW-1185">Reference proteome</keyword>
<dbReference type="EMBL" id="JADZSC010000001">
    <property type="protein sequence ID" value="MBH0228640.1"/>
    <property type="molecule type" value="Genomic_DNA"/>
</dbReference>
<organism evidence="2 3">
    <name type="scientific">Halobacillus yeomjeoni</name>
    <dbReference type="NCBI Taxonomy" id="311194"/>
    <lineage>
        <taxon>Bacteria</taxon>
        <taxon>Bacillati</taxon>
        <taxon>Bacillota</taxon>
        <taxon>Bacilli</taxon>
        <taxon>Bacillales</taxon>
        <taxon>Bacillaceae</taxon>
        <taxon>Halobacillus</taxon>
    </lineage>
</organism>
<dbReference type="InterPro" id="IPR029039">
    <property type="entry name" value="Flavoprotein-like_sf"/>
</dbReference>
<evidence type="ECO:0000259" key="1">
    <source>
        <dbReference type="Pfam" id="PF03358"/>
    </source>
</evidence>
<dbReference type="Gene3D" id="3.40.50.360">
    <property type="match status" value="1"/>
</dbReference>
<dbReference type="Proteomes" id="UP000614490">
    <property type="component" value="Unassembled WGS sequence"/>
</dbReference>
<accession>A0A931HR99</accession>
<dbReference type="Pfam" id="PF03358">
    <property type="entry name" value="FMN_red"/>
    <property type="match status" value="1"/>
</dbReference>
<dbReference type="InterPro" id="IPR005025">
    <property type="entry name" value="FMN_Rdtase-like_dom"/>
</dbReference>
<dbReference type="SUPFAM" id="SSF52218">
    <property type="entry name" value="Flavoproteins"/>
    <property type="match status" value="1"/>
</dbReference>